<dbReference type="Proteomes" id="UP001187192">
    <property type="component" value="Unassembled WGS sequence"/>
</dbReference>
<name>A0AA88E997_FICCA</name>
<accession>A0AA88E997</accession>
<proteinExistence type="predicted"/>
<sequence>MRICLSLLLWSFFLISSHPKFDKCSLLLSGYTAHTNLLGRLQSTKPCKQRFESWSAFRSRAIGILFPTILLIPTFSDRSERLKSKRNSFRGSEKISSKLKVVKKLGSHANPTDVCVSGVNHKHNDLSCHLFDFDKLIRNIPIFSNPCRWILAGTLTQSLDLKFSGWIKLVRRYLETRENVHRLLL</sequence>
<evidence type="ECO:0000313" key="3">
    <source>
        <dbReference type="Proteomes" id="UP001187192"/>
    </source>
</evidence>
<evidence type="ECO:0008006" key="4">
    <source>
        <dbReference type="Google" id="ProtNLM"/>
    </source>
</evidence>
<gene>
    <name evidence="2" type="ORF">TIFTF001_039137</name>
</gene>
<keyword evidence="3" id="KW-1185">Reference proteome</keyword>
<dbReference type="EMBL" id="BTGU01001027">
    <property type="protein sequence ID" value="GMN70095.1"/>
    <property type="molecule type" value="Genomic_DNA"/>
</dbReference>
<reference evidence="2" key="1">
    <citation type="submission" date="2023-07" db="EMBL/GenBank/DDBJ databases">
        <title>draft genome sequence of fig (Ficus carica).</title>
        <authorList>
            <person name="Takahashi T."/>
            <person name="Nishimura K."/>
        </authorList>
    </citation>
    <scope>NUCLEOTIDE SEQUENCE</scope>
</reference>
<comment type="caution">
    <text evidence="2">The sequence shown here is derived from an EMBL/GenBank/DDBJ whole genome shotgun (WGS) entry which is preliminary data.</text>
</comment>
<evidence type="ECO:0000256" key="1">
    <source>
        <dbReference type="SAM" id="SignalP"/>
    </source>
</evidence>
<feature type="chain" id="PRO_5041693871" description="Secreted protein" evidence="1">
    <location>
        <begin position="20"/>
        <end position="185"/>
    </location>
</feature>
<feature type="signal peptide" evidence="1">
    <location>
        <begin position="1"/>
        <end position="19"/>
    </location>
</feature>
<organism evidence="2 3">
    <name type="scientific">Ficus carica</name>
    <name type="common">Common fig</name>
    <dbReference type="NCBI Taxonomy" id="3494"/>
    <lineage>
        <taxon>Eukaryota</taxon>
        <taxon>Viridiplantae</taxon>
        <taxon>Streptophyta</taxon>
        <taxon>Embryophyta</taxon>
        <taxon>Tracheophyta</taxon>
        <taxon>Spermatophyta</taxon>
        <taxon>Magnoliopsida</taxon>
        <taxon>eudicotyledons</taxon>
        <taxon>Gunneridae</taxon>
        <taxon>Pentapetalae</taxon>
        <taxon>rosids</taxon>
        <taxon>fabids</taxon>
        <taxon>Rosales</taxon>
        <taxon>Moraceae</taxon>
        <taxon>Ficeae</taxon>
        <taxon>Ficus</taxon>
    </lineage>
</organism>
<protein>
    <recommendedName>
        <fullName evidence="4">Secreted protein</fullName>
    </recommendedName>
</protein>
<dbReference type="AlphaFoldDB" id="A0AA88E997"/>
<evidence type="ECO:0000313" key="2">
    <source>
        <dbReference type="EMBL" id="GMN70095.1"/>
    </source>
</evidence>
<keyword evidence="1" id="KW-0732">Signal</keyword>